<dbReference type="AlphaFoldDB" id="A0A0E3JYS8"/>
<protein>
    <submittedName>
        <fullName evidence="2">Putative cell wall binding repeat 2-containing protein</fullName>
    </submittedName>
</protein>
<evidence type="ECO:0000313" key="3">
    <source>
        <dbReference type="Proteomes" id="UP000033115"/>
    </source>
</evidence>
<dbReference type="RefSeq" id="WP_029163281.1">
    <property type="nucleotide sequence ID" value="NZ_CP009933.1"/>
</dbReference>
<accession>A0A0E3JYS8</accession>
<dbReference type="PANTHER" id="PTHR30032">
    <property type="entry name" value="N-ACETYLMURAMOYL-L-ALANINE AMIDASE-RELATED"/>
    <property type="match status" value="1"/>
</dbReference>
<dbReference type="Gene3D" id="3.40.50.12090">
    <property type="match status" value="3"/>
</dbReference>
<evidence type="ECO:0000256" key="1">
    <source>
        <dbReference type="SAM" id="SignalP"/>
    </source>
</evidence>
<reference evidence="2 3" key="1">
    <citation type="journal article" date="2015" name="J. Biotechnol.">
        <title>Complete genome sequence of a malodorant-producing acetogen, Clostridium scatologenes ATCC 25775(T).</title>
        <authorList>
            <person name="Zhu Z."/>
            <person name="Guo T."/>
            <person name="Zheng H."/>
            <person name="Song T."/>
            <person name="Ouyang P."/>
            <person name="Xie J."/>
        </authorList>
    </citation>
    <scope>NUCLEOTIDE SEQUENCE [LARGE SCALE GENOMIC DNA]</scope>
    <source>
        <strain evidence="2 3">ATCC 25775</strain>
    </source>
</reference>
<keyword evidence="3" id="KW-1185">Reference proteome</keyword>
<organism evidence="2 3">
    <name type="scientific">Clostridium scatologenes</name>
    <dbReference type="NCBI Taxonomy" id="1548"/>
    <lineage>
        <taxon>Bacteria</taxon>
        <taxon>Bacillati</taxon>
        <taxon>Bacillota</taxon>
        <taxon>Clostridia</taxon>
        <taxon>Eubacteriales</taxon>
        <taxon>Clostridiaceae</taxon>
        <taxon>Clostridium</taxon>
    </lineage>
</organism>
<dbReference type="InterPro" id="IPR051922">
    <property type="entry name" value="Bact_Sporulation_Assoc"/>
</dbReference>
<dbReference type="HOGENOM" id="CLU_028455_4_0_9"/>
<evidence type="ECO:0000313" key="2">
    <source>
        <dbReference type="EMBL" id="AKA69230.1"/>
    </source>
</evidence>
<sequence>MKKTLILGLTALIALSSSASAYADNGYNVSRLSGRDRYKTSVNISESFNNGNIQTVILANGENFPDTLSGGLLSKKYNAPILLAGSTPSTSSDALEYIKNHLSKSGTVYVLGGTSSISDNSINYIKQLGYNNVVRLGGKNRFDTSKVILNDIKVQKGTPVILANGFGFADALSASSIAAIKGYPILMTDSKILSAETKDLINDIQPSQLYVIGGTGVISDNVVTQAKDTAKSLSSDNVFRIAGNNRYDTSMNICKYFNLDSDTAVLASGENFPDALSGSALAIKSKAPVILTDGQDISSQKSYMSTKNFKNIILLGGTGSIDVVAEYKLKRASDISQQEKDFTRNLLSYCGNFYDITQSFGTKCSKYAEDIKEISTNSNSSSIEDTENSLNQILGIFNNMTLSLNNYKQTLISMKDEISSMSAPESLNSLKTDLIKNINSQIGDVDKFTGLINNYSNIVSSLNNAVKARDYEKMYAIVDQIKEANNQLSKFNTHDAISNMNKLSKKIITIKGIMNF</sequence>
<dbReference type="STRING" id="1548.CSCA_2105"/>
<dbReference type="InterPro" id="IPR007253">
    <property type="entry name" value="Cell_wall-bd_2"/>
</dbReference>
<gene>
    <name evidence="2" type="ORF">CSCA_2105</name>
</gene>
<dbReference type="KEGG" id="csq:CSCA_2105"/>
<proteinExistence type="predicted"/>
<dbReference type="EMBL" id="CP009933">
    <property type="protein sequence ID" value="AKA69230.1"/>
    <property type="molecule type" value="Genomic_DNA"/>
</dbReference>
<keyword evidence="1" id="KW-0732">Signal</keyword>
<dbReference type="PANTHER" id="PTHR30032:SF8">
    <property type="entry name" value="GERMINATION-SPECIFIC N-ACETYLMURAMOYL-L-ALANINE AMIDASE"/>
    <property type="match status" value="1"/>
</dbReference>
<name>A0A0E3JYS8_CLOSL</name>
<dbReference type="Pfam" id="PF04122">
    <property type="entry name" value="CW_binding_2"/>
    <property type="match status" value="3"/>
</dbReference>
<dbReference type="Proteomes" id="UP000033115">
    <property type="component" value="Chromosome"/>
</dbReference>
<feature type="chain" id="PRO_5002410974" evidence="1">
    <location>
        <begin position="24"/>
        <end position="516"/>
    </location>
</feature>
<feature type="signal peptide" evidence="1">
    <location>
        <begin position="1"/>
        <end position="23"/>
    </location>
</feature>